<name>A0A2K3DZY8_CHLRE</name>
<dbReference type="GeneID" id="5727160"/>
<feature type="region of interest" description="Disordered" evidence="3">
    <location>
        <begin position="1"/>
        <end position="54"/>
    </location>
</feature>
<feature type="region of interest" description="Disordered" evidence="3">
    <location>
        <begin position="474"/>
        <end position="502"/>
    </location>
</feature>
<keyword evidence="6" id="KW-1185">Reference proteome</keyword>
<dbReference type="OrthoDB" id="543166at2759"/>
<dbReference type="InParanoid" id="A0A2K3DZY8"/>
<evidence type="ECO:0000256" key="3">
    <source>
        <dbReference type="SAM" id="MobiDB-lite"/>
    </source>
</evidence>
<dbReference type="InterPro" id="IPR043597">
    <property type="entry name" value="TPH_dom"/>
</dbReference>
<feature type="coiled-coil region" evidence="2">
    <location>
        <begin position="172"/>
        <end position="336"/>
    </location>
</feature>
<organism evidence="5 6">
    <name type="scientific">Chlamydomonas reinhardtii</name>
    <name type="common">Chlamydomonas smithii</name>
    <dbReference type="NCBI Taxonomy" id="3055"/>
    <lineage>
        <taxon>Eukaryota</taxon>
        <taxon>Viridiplantae</taxon>
        <taxon>Chlorophyta</taxon>
        <taxon>core chlorophytes</taxon>
        <taxon>Chlorophyceae</taxon>
        <taxon>CS clade</taxon>
        <taxon>Chlamydomonadales</taxon>
        <taxon>Chlamydomonadaceae</taxon>
        <taxon>Chlamydomonas</taxon>
    </lineage>
</organism>
<gene>
    <name evidence="5" type="ORF">CHLRE_02g073500v5</name>
</gene>
<reference evidence="5 6" key="1">
    <citation type="journal article" date="2007" name="Science">
        <title>The Chlamydomonas genome reveals the evolution of key animal and plant functions.</title>
        <authorList>
            <person name="Merchant S.S."/>
            <person name="Prochnik S.E."/>
            <person name="Vallon O."/>
            <person name="Harris E.H."/>
            <person name="Karpowicz S.J."/>
            <person name="Witman G.B."/>
            <person name="Terry A."/>
            <person name="Salamov A."/>
            <person name="Fritz-Laylin L.K."/>
            <person name="Marechal-Drouard L."/>
            <person name="Marshall W.F."/>
            <person name="Qu L.H."/>
            <person name="Nelson D.R."/>
            <person name="Sanderfoot A.A."/>
            <person name="Spalding M.H."/>
            <person name="Kapitonov V.V."/>
            <person name="Ren Q."/>
            <person name="Ferris P."/>
            <person name="Lindquist E."/>
            <person name="Shapiro H."/>
            <person name="Lucas S.M."/>
            <person name="Grimwood J."/>
            <person name="Schmutz J."/>
            <person name="Cardol P."/>
            <person name="Cerutti H."/>
            <person name="Chanfreau G."/>
            <person name="Chen C.L."/>
            <person name="Cognat V."/>
            <person name="Croft M.T."/>
            <person name="Dent R."/>
            <person name="Dutcher S."/>
            <person name="Fernandez E."/>
            <person name="Fukuzawa H."/>
            <person name="Gonzalez-Ballester D."/>
            <person name="Gonzalez-Halphen D."/>
            <person name="Hallmann A."/>
            <person name="Hanikenne M."/>
            <person name="Hippler M."/>
            <person name="Inwood W."/>
            <person name="Jabbari K."/>
            <person name="Kalanon M."/>
            <person name="Kuras R."/>
            <person name="Lefebvre P.A."/>
            <person name="Lemaire S.D."/>
            <person name="Lobanov A.V."/>
            <person name="Lohr M."/>
            <person name="Manuell A."/>
            <person name="Meier I."/>
            <person name="Mets L."/>
            <person name="Mittag M."/>
            <person name="Mittelmeier T."/>
            <person name="Moroney J.V."/>
            <person name="Moseley J."/>
            <person name="Napoli C."/>
            <person name="Nedelcu A.M."/>
            <person name="Niyogi K."/>
            <person name="Novoselov S.V."/>
            <person name="Paulsen I.T."/>
            <person name="Pazour G."/>
            <person name="Purton S."/>
            <person name="Ral J.P."/>
            <person name="Riano-Pachon D.M."/>
            <person name="Riekhof W."/>
            <person name="Rymarquis L."/>
            <person name="Schroda M."/>
            <person name="Stern D."/>
            <person name="Umen J."/>
            <person name="Willows R."/>
            <person name="Wilson N."/>
            <person name="Zimmer S.L."/>
            <person name="Allmer J."/>
            <person name="Balk J."/>
            <person name="Bisova K."/>
            <person name="Chen C.J."/>
            <person name="Elias M."/>
            <person name="Gendler K."/>
            <person name="Hauser C."/>
            <person name="Lamb M.R."/>
            <person name="Ledford H."/>
            <person name="Long J.C."/>
            <person name="Minagawa J."/>
            <person name="Page M.D."/>
            <person name="Pan J."/>
            <person name="Pootakham W."/>
            <person name="Roje S."/>
            <person name="Rose A."/>
            <person name="Stahlberg E."/>
            <person name="Terauchi A.M."/>
            <person name="Yang P."/>
            <person name="Ball S."/>
            <person name="Bowler C."/>
            <person name="Dieckmann C.L."/>
            <person name="Gladyshev V.N."/>
            <person name="Green P."/>
            <person name="Jorgensen R."/>
            <person name="Mayfield S."/>
            <person name="Mueller-Roeber B."/>
            <person name="Rajamani S."/>
            <person name="Sayre R.T."/>
            <person name="Brokstein P."/>
            <person name="Dubchak I."/>
            <person name="Goodstein D."/>
            <person name="Hornick L."/>
            <person name="Huang Y.W."/>
            <person name="Jhaveri J."/>
            <person name="Luo Y."/>
            <person name="Martinez D."/>
            <person name="Ngau W.C."/>
            <person name="Otillar B."/>
            <person name="Poliakov A."/>
            <person name="Porter A."/>
            <person name="Szajkowski L."/>
            <person name="Werner G."/>
            <person name="Zhou K."/>
            <person name="Grigoriev I.V."/>
            <person name="Rokhsar D.S."/>
            <person name="Grossman A.R."/>
        </authorList>
    </citation>
    <scope>NUCLEOTIDE SEQUENCE [LARGE SCALE GENOMIC DNA]</scope>
    <source>
        <strain evidence="6">CC-503</strain>
    </source>
</reference>
<keyword evidence="1 2" id="KW-0175">Coiled coil</keyword>
<feature type="domain" description="Trichohyalin-plectin-homology" evidence="4">
    <location>
        <begin position="164"/>
        <end position="470"/>
    </location>
</feature>
<evidence type="ECO:0000313" key="6">
    <source>
        <dbReference type="Proteomes" id="UP000006906"/>
    </source>
</evidence>
<dbReference type="Pfam" id="PF13868">
    <property type="entry name" value="TPH"/>
    <property type="match status" value="1"/>
</dbReference>
<evidence type="ECO:0000259" key="4">
    <source>
        <dbReference type="Pfam" id="PF13868"/>
    </source>
</evidence>
<proteinExistence type="predicted"/>
<feature type="coiled-coil region" evidence="2">
    <location>
        <begin position="383"/>
        <end position="442"/>
    </location>
</feature>
<sequence length="502" mass="57073">MMTDRPPTKGLAVLGSAPPTRGVSSGAPATAGRAATLGTASKRAQTSGTLRTAGGTALDPLAQQLILKFRVKFGDAAATLAGQEAIAREVMQYLSIMPIRPAKTKDTDLSLLEERIRIRLVGGTPGKSSLVDAKRGEAGDEWLAMFEYEQALGVAKSRLEAEARAVKQAALRETLKEQMLERDRQAEEERRREEEFWKQEQEAIRKAEEEAEAKRKLQHEIMIRLKNDRLQQMDDRIQRREAALARKRAEESVDASRTAYETAEELKLEEEQRTAAKIALREFLLQNESNKAIREEAKKRQWEEDAQFQKKWEEKLNKQEADRREQLEKVKRQQAKLQAMADAQGENRRRWLETPLVNKYYKEREDARAAEEERRVAHQKDVAKKITVDLEQQLREREDAKARLKKEEEAYAASVAAKVAAAEEAERARKAAIAAKKAAFKESIEQQMQAKAARRQAERQPMTEVERQINRKTLEDVGTWHSTGRIPLPELRRSTAASSMSK</sequence>
<dbReference type="ExpressionAtlas" id="A0A2K3DZY8">
    <property type="expression patterns" value="baseline and differential"/>
</dbReference>
<dbReference type="Gramene" id="PNW86104">
    <property type="protein sequence ID" value="PNW86104"/>
    <property type="gene ID" value="CHLRE_02g073500v5"/>
</dbReference>
<protein>
    <recommendedName>
        <fullName evidence="4">Trichohyalin-plectin-homology domain-containing protein</fullName>
    </recommendedName>
</protein>
<dbReference type="KEGG" id="cre:CHLRE_02g073500v5"/>
<dbReference type="Proteomes" id="UP000006906">
    <property type="component" value="Chromosome 2"/>
</dbReference>
<dbReference type="AlphaFoldDB" id="A0A2K3DZY8"/>
<evidence type="ECO:0000256" key="1">
    <source>
        <dbReference type="ARBA" id="ARBA00023054"/>
    </source>
</evidence>
<feature type="compositionally biased region" description="Low complexity" evidence="3">
    <location>
        <begin position="24"/>
        <end position="41"/>
    </location>
</feature>
<evidence type="ECO:0000256" key="2">
    <source>
        <dbReference type="SAM" id="Coils"/>
    </source>
</evidence>
<dbReference type="RefSeq" id="XP_042926732.1">
    <property type="nucleotide sequence ID" value="XM_043059098.1"/>
</dbReference>
<evidence type="ECO:0000313" key="5">
    <source>
        <dbReference type="EMBL" id="PNW86104.1"/>
    </source>
</evidence>
<dbReference type="EMBL" id="CM008963">
    <property type="protein sequence ID" value="PNW86104.1"/>
    <property type="molecule type" value="Genomic_DNA"/>
</dbReference>
<accession>A0A2K3DZY8</accession>